<reference evidence="2" key="2">
    <citation type="submission" date="2018-08" db="UniProtKB">
        <authorList>
            <consortium name="EnsemblPlants"/>
        </authorList>
    </citation>
    <scope>IDENTIFICATION</scope>
    <source>
        <strain evidence="2">Yugu1</strain>
    </source>
</reference>
<sequence length="670" mass="70787">MALVSPPPPPLADTLPSTSPTPTPTPGPAATATPVESPLLAASSHLASASLPSSCHSPRPPHGTAGCSKAQRWCDNGSPSLVSFDSGSSYQPLSFREALLASASTSLASQAPVRSGASVAIACPRAGFSPRIVLRREDRVAAASHRPMDGDGWSSVLGRRERKEQRQQARPTQRPVPVNLRGKCFNCFSSHHRAVGCRASSPCFHCLASRHRSYWCPAKLASWPQVPPVGRMLIWRPVSAAQQQSEPAIAGNGKRSAAAGSMRGRRKRRSDDDLGEGPSAAEPETPSPAASIEQQQQADCLACEAPAEESLGRALVISVIGGPPTDTTAAIKSPISVQFEVAESSLIIHRLGPASFLLTLPEVDLATRVYNGGWPIIGTSLHQHVMRWSHFLFSSAATLVSCEMDLQIVEPSLAEDGARPMKRLLSYPISISVTPFKQLLRGDDPPSPPLAGGDLDRRKRRWRRRTLLSAQEGGPTTVLGSSNLAAGPPRASPTSGRPASPAAVDGHPALVPPTPADGEPAAAATDAPDRGGGPLLANLLLRPEPSCSSPEAAPSTMQPSGLVSRFPLVYSRKRFQSRATLPPPHIGTPPTSPPATPLCKLNKVGKPIDALLPQPVIHKRRIKAPISGTLPRRSRRVAGAKPCSPRLVISVAQKKVMQSLGFGAQEKLDM</sequence>
<keyword evidence="3" id="KW-1185">Reference proteome</keyword>
<organism evidence="2 3">
    <name type="scientific">Setaria italica</name>
    <name type="common">Foxtail millet</name>
    <name type="synonym">Panicum italicum</name>
    <dbReference type="NCBI Taxonomy" id="4555"/>
    <lineage>
        <taxon>Eukaryota</taxon>
        <taxon>Viridiplantae</taxon>
        <taxon>Streptophyta</taxon>
        <taxon>Embryophyta</taxon>
        <taxon>Tracheophyta</taxon>
        <taxon>Spermatophyta</taxon>
        <taxon>Magnoliopsida</taxon>
        <taxon>Liliopsida</taxon>
        <taxon>Poales</taxon>
        <taxon>Poaceae</taxon>
        <taxon>PACMAD clade</taxon>
        <taxon>Panicoideae</taxon>
        <taxon>Panicodae</taxon>
        <taxon>Paniceae</taxon>
        <taxon>Cenchrinae</taxon>
        <taxon>Setaria</taxon>
    </lineage>
</organism>
<feature type="compositionally biased region" description="Low complexity" evidence="1">
    <location>
        <begin position="543"/>
        <end position="555"/>
    </location>
</feature>
<evidence type="ECO:0000256" key="1">
    <source>
        <dbReference type="SAM" id="MobiDB-lite"/>
    </source>
</evidence>
<feature type="region of interest" description="Disordered" evidence="1">
    <location>
        <begin position="141"/>
        <end position="175"/>
    </location>
</feature>
<feature type="compositionally biased region" description="Basic and acidic residues" evidence="1">
    <location>
        <begin position="158"/>
        <end position="167"/>
    </location>
</feature>
<evidence type="ECO:0000313" key="2">
    <source>
        <dbReference type="EnsemblPlants" id="KQL10747"/>
    </source>
</evidence>
<dbReference type="Proteomes" id="UP000004995">
    <property type="component" value="Unassembled WGS sequence"/>
</dbReference>
<dbReference type="InParanoid" id="K3Y2L3"/>
<dbReference type="Gramene" id="KQL10747">
    <property type="protein sequence ID" value="KQL10747"/>
    <property type="gene ID" value="SETIT_008438mg"/>
</dbReference>
<feature type="compositionally biased region" description="Pro residues" evidence="1">
    <location>
        <begin position="1"/>
        <end position="11"/>
    </location>
</feature>
<feature type="compositionally biased region" description="Low complexity" evidence="1">
    <location>
        <begin position="276"/>
        <end position="293"/>
    </location>
</feature>
<proteinExistence type="predicted"/>
<dbReference type="EMBL" id="AGNK02002494">
    <property type="status" value="NOT_ANNOTATED_CDS"/>
    <property type="molecule type" value="Genomic_DNA"/>
</dbReference>
<dbReference type="EnsemblPlants" id="KQL10747">
    <property type="protein sequence ID" value="KQL10747"/>
    <property type="gene ID" value="SETIT_008438mg"/>
</dbReference>
<feature type="compositionally biased region" description="Low complexity" evidence="1">
    <location>
        <begin position="28"/>
        <end position="45"/>
    </location>
</feature>
<name>K3Y2L3_SETIT</name>
<evidence type="ECO:0000313" key="3">
    <source>
        <dbReference type="Proteomes" id="UP000004995"/>
    </source>
</evidence>
<reference evidence="3" key="1">
    <citation type="journal article" date="2012" name="Nat. Biotechnol.">
        <title>Reference genome sequence of the model plant Setaria.</title>
        <authorList>
            <person name="Bennetzen J.L."/>
            <person name="Schmutz J."/>
            <person name="Wang H."/>
            <person name="Percifield R."/>
            <person name="Hawkins J."/>
            <person name="Pontaroli A.C."/>
            <person name="Estep M."/>
            <person name="Feng L."/>
            <person name="Vaughn J.N."/>
            <person name="Grimwood J."/>
            <person name="Jenkins J."/>
            <person name="Barry K."/>
            <person name="Lindquist E."/>
            <person name="Hellsten U."/>
            <person name="Deshpande S."/>
            <person name="Wang X."/>
            <person name="Wu X."/>
            <person name="Mitros T."/>
            <person name="Triplett J."/>
            <person name="Yang X."/>
            <person name="Ye C.Y."/>
            <person name="Mauro-Herrera M."/>
            <person name="Wang L."/>
            <person name="Li P."/>
            <person name="Sharma M."/>
            <person name="Sharma R."/>
            <person name="Ronald P.C."/>
            <person name="Panaud O."/>
            <person name="Kellogg E.A."/>
            <person name="Brutnell T.P."/>
            <person name="Doust A.N."/>
            <person name="Tuskan G.A."/>
            <person name="Rokhsar D."/>
            <person name="Devos K.M."/>
        </authorList>
    </citation>
    <scope>NUCLEOTIDE SEQUENCE [LARGE SCALE GENOMIC DNA]</scope>
    <source>
        <strain evidence="3">cv. Yugu1</strain>
    </source>
</reference>
<dbReference type="HOGENOM" id="CLU_007717_0_1_1"/>
<feature type="region of interest" description="Disordered" evidence="1">
    <location>
        <begin position="438"/>
        <end position="559"/>
    </location>
</feature>
<feature type="compositionally biased region" description="Low complexity" evidence="1">
    <location>
        <begin position="516"/>
        <end position="526"/>
    </location>
</feature>
<dbReference type="AlphaFoldDB" id="K3Y2L3"/>
<dbReference type="FunCoup" id="K3Y2L3">
    <property type="interactions" value="863"/>
</dbReference>
<evidence type="ECO:0008006" key="4">
    <source>
        <dbReference type="Google" id="ProtNLM"/>
    </source>
</evidence>
<feature type="region of interest" description="Disordered" evidence="1">
    <location>
        <begin position="1"/>
        <end position="45"/>
    </location>
</feature>
<feature type="region of interest" description="Disordered" evidence="1">
    <location>
        <begin position="50"/>
        <end position="69"/>
    </location>
</feature>
<protein>
    <recommendedName>
        <fullName evidence="4">DUF4283 domain-containing protein</fullName>
    </recommendedName>
</protein>
<feature type="compositionally biased region" description="Low complexity" evidence="1">
    <location>
        <begin position="253"/>
        <end position="262"/>
    </location>
</feature>
<feature type="region of interest" description="Disordered" evidence="1">
    <location>
        <begin position="244"/>
        <end position="295"/>
    </location>
</feature>
<accession>K3Y2L3</accession>